<evidence type="ECO:0000313" key="3">
    <source>
        <dbReference type="Proteomes" id="UP000070810"/>
    </source>
</evidence>
<dbReference type="Proteomes" id="UP000070810">
    <property type="component" value="Unassembled WGS sequence"/>
</dbReference>
<dbReference type="Pfam" id="PF00266">
    <property type="entry name" value="Aminotran_5"/>
    <property type="match status" value="1"/>
</dbReference>
<keyword evidence="3" id="KW-1185">Reference proteome</keyword>
<evidence type="ECO:0000313" key="2">
    <source>
        <dbReference type="EMBL" id="KTR85593.1"/>
    </source>
</evidence>
<dbReference type="SUPFAM" id="SSF53383">
    <property type="entry name" value="PLP-dependent transferases"/>
    <property type="match status" value="1"/>
</dbReference>
<organism evidence="2 3">
    <name type="scientific">Leucobacter chromiiresistens</name>
    <dbReference type="NCBI Taxonomy" id="1079994"/>
    <lineage>
        <taxon>Bacteria</taxon>
        <taxon>Bacillati</taxon>
        <taxon>Actinomycetota</taxon>
        <taxon>Actinomycetes</taxon>
        <taxon>Micrococcales</taxon>
        <taxon>Microbacteriaceae</taxon>
        <taxon>Leucobacter</taxon>
    </lineage>
</organism>
<dbReference type="Gene3D" id="3.40.640.10">
    <property type="entry name" value="Type I PLP-dependent aspartate aminotransferase-like (Major domain)"/>
    <property type="match status" value="1"/>
</dbReference>
<gene>
    <name evidence="2" type="ORF">NS354_08550</name>
</gene>
<dbReference type="Gene3D" id="3.90.1150.10">
    <property type="entry name" value="Aspartate Aminotransferase, domain 1"/>
    <property type="match status" value="1"/>
</dbReference>
<keyword evidence="2" id="KW-0032">Aminotransferase</keyword>
<dbReference type="InterPro" id="IPR015422">
    <property type="entry name" value="PyrdxlP-dep_Trfase_small"/>
</dbReference>
<dbReference type="OrthoDB" id="250246at2"/>
<name>A0A147EMI8_9MICO</name>
<sequence length="362" mass="37720">MSEPRTEAQRERLTLPELQQRYPRVPGYLSACTAGLPAVATTAALRAFVDDWSTGALDPKRISAQVEACRELFAHLVGVASDRVAIGSQASQLASVVATAVPDGGEVLCVAGDFASLTHPFEQLRSRGVRVRYAELEHLAAAIDARTSLVAWSHVQSATGAVSDATAIAAAARSVGALTCVDLTQAVGWLPVDASAFDVTICHAYKWLSAPRGSAFMTVRAGVDAAFTPLAAGWYSADDPWSSCYAGHTPLAADAGRFDLSPAWPVVAGTVAALETISSIELREVHDHAVGLANSARRVLGLAPGDSAIVTWPDRDGSDLAALTGAGIVASGRAGNARIAFHLWNTDDDVARLRSALGRSAG</sequence>
<dbReference type="InterPro" id="IPR015421">
    <property type="entry name" value="PyrdxlP-dep_Trfase_major"/>
</dbReference>
<reference evidence="2 3" key="1">
    <citation type="journal article" date="2016" name="Front. Microbiol.">
        <title>Genomic Resource of Rice Seed Associated Bacteria.</title>
        <authorList>
            <person name="Midha S."/>
            <person name="Bansal K."/>
            <person name="Sharma S."/>
            <person name="Kumar N."/>
            <person name="Patil P.P."/>
            <person name="Chaudhry V."/>
            <person name="Patil P.B."/>
        </authorList>
    </citation>
    <scope>NUCLEOTIDE SEQUENCE [LARGE SCALE GENOMIC DNA]</scope>
    <source>
        <strain evidence="2 3">NS354</strain>
    </source>
</reference>
<keyword evidence="2" id="KW-0808">Transferase</keyword>
<comment type="caution">
    <text evidence="2">The sequence shown here is derived from an EMBL/GenBank/DDBJ whole genome shotgun (WGS) entry which is preliminary data.</text>
</comment>
<dbReference type="RefSeq" id="WP_058594107.1">
    <property type="nucleotide sequence ID" value="NZ_LDRK01000051.1"/>
</dbReference>
<evidence type="ECO:0000259" key="1">
    <source>
        <dbReference type="Pfam" id="PF00266"/>
    </source>
</evidence>
<protein>
    <submittedName>
        <fullName evidence="2">Class V aminotransferase</fullName>
    </submittedName>
</protein>
<dbReference type="InterPro" id="IPR000192">
    <property type="entry name" value="Aminotrans_V_dom"/>
</dbReference>
<proteinExistence type="predicted"/>
<accession>A0A147EMI8</accession>
<dbReference type="PATRIC" id="fig|1079994.3.peg.1922"/>
<dbReference type="PANTHER" id="PTHR43586:SF21">
    <property type="entry name" value="PYRIDOXAL PHOSPHATE (PLP)-DEPENDENT ASPARTATE AMINOTRANSFERASE SUPERFAMILY"/>
    <property type="match status" value="1"/>
</dbReference>
<dbReference type="PANTHER" id="PTHR43586">
    <property type="entry name" value="CYSTEINE DESULFURASE"/>
    <property type="match status" value="1"/>
</dbReference>
<dbReference type="InterPro" id="IPR015424">
    <property type="entry name" value="PyrdxlP-dep_Trfase"/>
</dbReference>
<dbReference type="EMBL" id="LDRK01000051">
    <property type="protein sequence ID" value="KTR85593.1"/>
    <property type="molecule type" value="Genomic_DNA"/>
</dbReference>
<feature type="domain" description="Aminotransferase class V" evidence="1">
    <location>
        <begin position="60"/>
        <end position="305"/>
    </location>
</feature>
<dbReference type="AlphaFoldDB" id="A0A147EMI8"/>
<dbReference type="GO" id="GO:0008483">
    <property type="term" value="F:transaminase activity"/>
    <property type="evidence" value="ECO:0007669"/>
    <property type="project" value="UniProtKB-KW"/>
</dbReference>